<dbReference type="PANTHER" id="PTHR43350">
    <property type="entry name" value="NAD-DEPENDENT ALCOHOL DEHYDROGENASE"/>
    <property type="match status" value="1"/>
</dbReference>
<evidence type="ECO:0000256" key="5">
    <source>
        <dbReference type="ARBA" id="ARBA00023002"/>
    </source>
</evidence>
<dbReference type="GO" id="GO:0016491">
    <property type="term" value="F:oxidoreductase activity"/>
    <property type="evidence" value="ECO:0007669"/>
    <property type="project" value="UniProtKB-KW"/>
</dbReference>
<evidence type="ECO:0000256" key="4">
    <source>
        <dbReference type="ARBA" id="ARBA00022833"/>
    </source>
</evidence>
<comment type="cofactor">
    <cofactor evidence="1">
        <name>Zn(2+)</name>
        <dbReference type="ChEBI" id="CHEBI:29105"/>
    </cofactor>
</comment>
<dbReference type="Gene3D" id="3.30.360.10">
    <property type="entry name" value="Dihydrodipicolinate Reductase, domain 2"/>
    <property type="match status" value="1"/>
</dbReference>
<evidence type="ECO:0000256" key="2">
    <source>
        <dbReference type="ARBA" id="ARBA00008072"/>
    </source>
</evidence>
<sequence length="718" mass="77691">MMKQVLISKGKAIVGEVPAPGVGAGEVLVRVHTSCLSVGTEMSGVRSSAVPLWKKALKQPEKVATTLKMVSTMGFSRTWSLLEEKIDAAHPTGYSATGTVIAVGTDIHDIAVGDRVACAGAQCAHHAEFIRVPRNLCVNLPETLSWESASTVTLGAIAMQGVRRTQPTLGETFVIIGLGILGQLTAQLLKANGCRTIGIDVDRERIALALSLGMDMGLCPDDGDSIDQVARLTDGLGADGVIITAATPSDAVVSTAFKVCRKKGRVVLVGDVGLNLNRADFYVKEIDFLISSSYGPGRYDHRYEEQGLDYPVAYVRWTENRNMGEYLRLLAENRIQVEQLISARYPIAQATQAYASLTEAAVKPMMVLLTYPESEEKPAHTIRLKPAVASTAGKIRIAVLGAGAFARSAHLPNLKNMSDRFTLQAVATRTGHSAAAVAKQFGASYCTTDFEEVLGDPDVDAVIIATRHQQHGAMALAAMQAGKHVLVEKPLALTAAELAALDEFVTSNTDKPLPVLLTGYNRRFSPYAKRMAELLEQRSAPFILNYRMNAGYIPLDHWVHGAEGGGRNLGEACHIYDLFTFFANAEVAEVSAHSIIPKSHHYGRNDNFIATMTFSDGSVASLTYTALGFKEYPKEIGDLYVDGKLITLSDYKSLEAHGIKGKSFKTSMQEKGLREELMAFADAINGADWPIPWWQQLQSARIGLMVEKQIGNDGAHKE</sequence>
<dbReference type="PANTHER" id="PTHR43350:SF19">
    <property type="entry name" value="D-GULOSIDE 3-DEHYDROGENASE"/>
    <property type="match status" value="1"/>
</dbReference>
<organism evidence="7 8">
    <name type="scientific">Legionella maioricensis</name>
    <dbReference type="NCBI Taxonomy" id="2896528"/>
    <lineage>
        <taxon>Bacteria</taxon>
        <taxon>Pseudomonadati</taxon>
        <taxon>Pseudomonadota</taxon>
        <taxon>Gammaproteobacteria</taxon>
        <taxon>Legionellales</taxon>
        <taxon>Legionellaceae</taxon>
        <taxon>Legionella</taxon>
    </lineage>
</organism>
<dbReference type="SUPFAM" id="SSF55347">
    <property type="entry name" value="Glyceraldehyde-3-phosphate dehydrogenase-like, C-terminal domain"/>
    <property type="match status" value="1"/>
</dbReference>
<keyword evidence="5" id="KW-0560">Oxidoreductase</keyword>
<dbReference type="Gene3D" id="3.90.180.10">
    <property type="entry name" value="Medium-chain alcohol dehydrogenases, catalytic domain"/>
    <property type="match status" value="1"/>
</dbReference>
<dbReference type="Proteomes" id="UP001139721">
    <property type="component" value="Unassembled WGS sequence"/>
</dbReference>
<feature type="domain" description="Enoyl reductase (ER)" evidence="6">
    <location>
        <begin position="10"/>
        <end position="368"/>
    </location>
</feature>
<dbReference type="EMBL" id="JAJKBJ010000004">
    <property type="protein sequence ID" value="MCL9683553.1"/>
    <property type="molecule type" value="Genomic_DNA"/>
</dbReference>
<dbReference type="RefSeq" id="WP_250421058.1">
    <property type="nucleotide sequence ID" value="NZ_JAJKBJ010000004.1"/>
</dbReference>
<dbReference type="Pfam" id="PF01408">
    <property type="entry name" value="GFO_IDH_MocA"/>
    <property type="match status" value="1"/>
</dbReference>
<evidence type="ECO:0000256" key="3">
    <source>
        <dbReference type="ARBA" id="ARBA00022723"/>
    </source>
</evidence>
<dbReference type="InterPro" id="IPR020843">
    <property type="entry name" value="ER"/>
</dbReference>
<gene>
    <name evidence="7" type="ORF">LOX96_05575</name>
</gene>
<evidence type="ECO:0000256" key="1">
    <source>
        <dbReference type="ARBA" id="ARBA00001947"/>
    </source>
</evidence>
<dbReference type="AlphaFoldDB" id="A0A9X2CZS3"/>
<dbReference type="SMART" id="SM00829">
    <property type="entry name" value="PKS_ER"/>
    <property type="match status" value="1"/>
</dbReference>
<dbReference type="SUPFAM" id="SSF51735">
    <property type="entry name" value="NAD(P)-binding Rossmann-fold domains"/>
    <property type="match status" value="2"/>
</dbReference>
<evidence type="ECO:0000313" key="7">
    <source>
        <dbReference type="EMBL" id="MCL9683553.1"/>
    </source>
</evidence>
<dbReference type="GO" id="GO:0000166">
    <property type="term" value="F:nucleotide binding"/>
    <property type="evidence" value="ECO:0007669"/>
    <property type="project" value="InterPro"/>
</dbReference>
<name>A0A9X2CZS3_9GAMM</name>
<keyword evidence="4" id="KW-0862">Zinc</keyword>
<comment type="caution">
    <text evidence="7">The sequence shown here is derived from an EMBL/GenBank/DDBJ whole genome shotgun (WGS) entry which is preliminary data.</text>
</comment>
<evidence type="ECO:0000313" key="8">
    <source>
        <dbReference type="Proteomes" id="UP001139721"/>
    </source>
</evidence>
<evidence type="ECO:0000259" key="6">
    <source>
        <dbReference type="SMART" id="SM00829"/>
    </source>
</evidence>
<dbReference type="InterPro" id="IPR013149">
    <property type="entry name" value="ADH-like_C"/>
</dbReference>
<reference evidence="7" key="1">
    <citation type="submission" date="2021-11" db="EMBL/GenBank/DDBJ databases">
        <title>Legionella maioricencis sp. nov., a new species isolated from hot water samples in Mallorca.</title>
        <authorList>
            <person name="Crespi S."/>
            <person name="Drasar V."/>
            <person name="Salva-Serra F."/>
            <person name="Jaen-Luchoro D."/>
            <person name="Pineiro-Iglesias B."/>
            <person name="Aliaga F."/>
            <person name="Fernandez-Juarez V."/>
            <person name="Coll G."/>
            <person name="Moore E.R.B."/>
            <person name="Bennasar-Figueras A."/>
        </authorList>
    </citation>
    <scope>NUCLEOTIDE SEQUENCE</scope>
    <source>
        <strain evidence="7">HCPI-6</strain>
    </source>
</reference>
<comment type="similarity">
    <text evidence="2">Belongs to the zinc-containing alcohol dehydrogenase family.</text>
</comment>
<accession>A0A9X2CZS3</accession>
<keyword evidence="3" id="KW-0479">Metal-binding</keyword>
<dbReference type="CDD" id="cd08255">
    <property type="entry name" value="2-desacetyl-2-hydroxyethyl_bacteriochlorophyllide_like"/>
    <property type="match status" value="1"/>
</dbReference>
<dbReference type="InterPro" id="IPR011032">
    <property type="entry name" value="GroES-like_sf"/>
</dbReference>
<keyword evidence="8" id="KW-1185">Reference proteome</keyword>
<dbReference type="SUPFAM" id="SSF50129">
    <property type="entry name" value="GroES-like"/>
    <property type="match status" value="1"/>
</dbReference>
<dbReference type="InterPro" id="IPR036291">
    <property type="entry name" value="NAD(P)-bd_dom_sf"/>
</dbReference>
<dbReference type="InterPro" id="IPR000683">
    <property type="entry name" value="Gfo/Idh/MocA-like_OxRdtase_N"/>
</dbReference>
<protein>
    <submittedName>
        <fullName evidence="7">Bi-domain-containing oxidoreductase</fullName>
    </submittedName>
</protein>
<dbReference type="Pfam" id="PF00107">
    <property type="entry name" value="ADH_zinc_N"/>
    <property type="match status" value="1"/>
</dbReference>
<dbReference type="Gene3D" id="3.40.50.720">
    <property type="entry name" value="NAD(P)-binding Rossmann-like Domain"/>
    <property type="match status" value="2"/>
</dbReference>
<proteinExistence type="inferred from homology"/>
<dbReference type="GO" id="GO:0046872">
    <property type="term" value="F:metal ion binding"/>
    <property type="evidence" value="ECO:0007669"/>
    <property type="project" value="UniProtKB-KW"/>
</dbReference>